<accession>A0A9W4DTF7</accession>
<dbReference type="Proteomes" id="UP001152519">
    <property type="component" value="Unassembled WGS sequence"/>
</dbReference>
<gene>
    <name evidence="1" type="ORF">SCOCK_350022</name>
</gene>
<sequence length="75" mass="7665">MRSTPRATGVTSPLAPVPLAEPDSLEQLIGDCRQMAAHWHVPAGERTASAPAGLHGITVPPASAHVVAGMAEFGD</sequence>
<evidence type="ECO:0000313" key="2">
    <source>
        <dbReference type="Proteomes" id="UP001152519"/>
    </source>
</evidence>
<reference evidence="1" key="1">
    <citation type="submission" date="2021-05" db="EMBL/GenBank/DDBJ databases">
        <authorList>
            <person name="Arsene-Ploetze F."/>
        </authorList>
    </citation>
    <scope>NUCLEOTIDE SEQUENCE</scope>
    <source>
        <strain evidence="1">DSM 42138</strain>
    </source>
</reference>
<organism evidence="1 2">
    <name type="scientific">Actinacidiphila cocklensis</name>
    <dbReference type="NCBI Taxonomy" id="887465"/>
    <lineage>
        <taxon>Bacteria</taxon>
        <taxon>Bacillati</taxon>
        <taxon>Actinomycetota</taxon>
        <taxon>Actinomycetes</taxon>
        <taxon>Kitasatosporales</taxon>
        <taxon>Streptomycetaceae</taxon>
        <taxon>Actinacidiphila</taxon>
    </lineage>
</organism>
<evidence type="ECO:0000313" key="1">
    <source>
        <dbReference type="EMBL" id="CAG6395689.1"/>
    </source>
</evidence>
<dbReference type="AlphaFoldDB" id="A0A9W4DTF7"/>
<proteinExistence type="predicted"/>
<dbReference type="EMBL" id="CAJSLV010000065">
    <property type="protein sequence ID" value="CAG6395689.1"/>
    <property type="molecule type" value="Genomic_DNA"/>
</dbReference>
<name>A0A9W4DTF7_9ACTN</name>
<comment type="caution">
    <text evidence="1">The sequence shown here is derived from an EMBL/GenBank/DDBJ whole genome shotgun (WGS) entry which is preliminary data.</text>
</comment>
<protein>
    <submittedName>
        <fullName evidence="1">Uncharacterized protein</fullName>
    </submittedName>
</protein>
<keyword evidence="2" id="KW-1185">Reference proteome</keyword>
<dbReference type="RefSeq" id="WP_251493028.1">
    <property type="nucleotide sequence ID" value="NZ_CAJSLV010000065.1"/>
</dbReference>